<dbReference type="Gene3D" id="1.10.530.10">
    <property type="match status" value="1"/>
</dbReference>
<keyword evidence="5" id="KW-1185">Reference proteome</keyword>
<evidence type="ECO:0000313" key="5">
    <source>
        <dbReference type="Proteomes" id="UP000295493"/>
    </source>
</evidence>
<accession>A0A4R6FEF6</accession>
<evidence type="ECO:0000256" key="2">
    <source>
        <dbReference type="SAM" id="MobiDB-lite"/>
    </source>
</evidence>
<protein>
    <submittedName>
        <fullName evidence="4">Type IV secretion system protein VirB1</fullName>
    </submittedName>
</protein>
<dbReference type="Proteomes" id="UP000295493">
    <property type="component" value="Unassembled WGS sequence"/>
</dbReference>
<dbReference type="EMBL" id="SNWD01000012">
    <property type="protein sequence ID" value="TDN79602.1"/>
    <property type="molecule type" value="Genomic_DNA"/>
</dbReference>
<organism evidence="4 5">
    <name type="scientific">Stakelama pacifica</name>
    <dbReference type="NCBI Taxonomy" id="517720"/>
    <lineage>
        <taxon>Bacteria</taxon>
        <taxon>Pseudomonadati</taxon>
        <taxon>Pseudomonadota</taxon>
        <taxon>Alphaproteobacteria</taxon>
        <taxon>Sphingomonadales</taxon>
        <taxon>Sphingomonadaceae</taxon>
        <taxon>Stakelama</taxon>
    </lineage>
</organism>
<reference evidence="4 5" key="1">
    <citation type="submission" date="2019-03" db="EMBL/GenBank/DDBJ databases">
        <title>Genomic Encyclopedia of Type Strains, Phase IV (KMG-IV): sequencing the most valuable type-strain genomes for metagenomic binning, comparative biology and taxonomic classification.</title>
        <authorList>
            <person name="Goeker M."/>
        </authorList>
    </citation>
    <scope>NUCLEOTIDE SEQUENCE [LARGE SCALE GENOMIC DNA]</scope>
    <source>
        <strain evidence="4 5">DSM 25059</strain>
    </source>
</reference>
<evidence type="ECO:0000313" key="4">
    <source>
        <dbReference type="EMBL" id="TDN79602.1"/>
    </source>
</evidence>
<name>A0A4R6FEF6_9SPHN</name>
<dbReference type="InterPro" id="IPR023346">
    <property type="entry name" value="Lysozyme-like_dom_sf"/>
</dbReference>
<proteinExistence type="inferred from homology"/>
<dbReference type="RefSeq" id="WP_133496550.1">
    <property type="nucleotide sequence ID" value="NZ_BMLU01000019.1"/>
</dbReference>
<evidence type="ECO:0000259" key="3">
    <source>
        <dbReference type="Pfam" id="PF01464"/>
    </source>
</evidence>
<feature type="region of interest" description="Disordered" evidence="2">
    <location>
        <begin position="191"/>
        <end position="210"/>
    </location>
</feature>
<comment type="caution">
    <text evidence="4">The sequence shown here is derived from an EMBL/GenBank/DDBJ whole genome shotgun (WGS) entry which is preliminary data.</text>
</comment>
<dbReference type="OrthoDB" id="8277605at2"/>
<gene>
    <name evidence="4" type="ORF">EV664_11281</name>
</gene>
<dbReference type="InterPro" id="IPR008258">
    <property type="entry name" value="Transglycosylase_SLT_dom_1"/>
</dbReference>
<dbReference type="Pfam" id="PF01464">
    <property type="entry name" value="SLT"/>
    <property type="match status" value="1"/>
</dbReference>
<feature type="domain" description="Transglycosylase SLT" evidence="3">
    <location>
        <begin position="12"/>
        <end position="142"/>
    </location>
</feature>
<comment type="similarity">
    <text evidence="1">Belongs to the virb1 family.</text>
</comment>
<sequence>MTLPAAVIMGLAAQCAPNVAPATIAAIVQTESRGFELAIGVNGIARQPAPATSVAQAVETARYYVGKGYSVDLGLGQINSRNMKALGLTWDNVFDPCTNIAAAGAVLSGNYRSVRAGLHPQRALRIALSMYNTGSQSRGFSNGYVGKVVGNAGFADGIQPVAVRVSASTGATDTGEGSSAAAQLAALVEENTSAAGQSKAAPPPPPPSWDVFARAEYERARLAGEGENR</sequence>
<evidence type="ECO:0000256" key="1">
    <source>
        <dbReference type="ARBA" id="ARBA00009387"/>
    </source>
</evidence>
<dbReference type="AlphaFoldDB" id="A0A4R6FEF6"/>
<dbReference type="CDD" id="cd16892">
    <property type="entry name" value="LT_VirB1-like"/>
    <property type="match status" value="1"/>
</dbReference>
<dbReference type="SUPFAM" id="SSF53955">
    <property type="entry name" value="Lysozyme-like"/>
    <property type="match status" value="1"/>
</dbReference>